<dbReference type="Proteomes" id="UP000830375">
    <property type="component" value="Unassembled WGS sequence"/>
</dbReference>
<evidence type="ECO:0000256" key="1">
    <source>
        <dbReference type="SAM" id="MobiDB-lite"/>
    </source>
</evidence>
<feature type="compositionally biased region" description="Polar residues" evidence="1">
    <location>
        <begin position="385"/>
        <end position="426"/>
    </location>
</feature>
<accession>A0ABQ8LQL6</accession>
<evidence type="ECO:0000313" key="4">
    <source>
        <dbReference type="Proteomes" id="UP000830375"/>
    </source>
</evidence>
<feature type="signal peptide" evidence="2">
    <location>
        <begin position="1"/>
        <end position="20"/>
    </location>
</feature>
<proteinExistence type="predicted"/>
<reference evidence="3 4" key="1">
    <citation type="submission" date="2022-01" db="EMBL/GenBank/DDBJ databases">
        <title>A high-quality chromosome-level genome assembly of rohu carp, Labeo rohita.</title>
        <authorList>
            <person name="Arick M.A. II"/>
            <person name="Hsu C.-Y."/>
            <person name="Magbanua Z."/>
            <person name="Pechanova O."/>
            <person name="Grover C."/>
            <person name="Miller E."/>
            <person name="Thrash A."/>
            <person name="Ezzel L."/>
            <person name="Alam S."/>
            <person name="Benzie J."/>
            <person name="Hamilton M."/>
            <person name="Karsi A."/>
            <person name="Lawrence M.L."/>
            <person name="Peterson D.G."/>
        </authorList>
    </citation>
    <scope>NUCLEOTIDE SEQUENCE [LARGE SCALE GENOMIC DNA]</scope>
    <source>
        <strain evidence="4">BAU-BD-2019</strain>
        <tissue evidence="3">Blood</tissue>
    </source>
</reference>
<feature type="compositionally biased region" description="Polar residues" evidence="1">
    <location>
        <begin position="318"/>
        <end position="350"/>
    </location>
</feature>
<evidence type="ECO:0000313" key="3">
    <source>
        <dbReference type="EMBL" id="KAI2652546.1"/>
    </source>
</evidence>
<gene>
    <name evidence="3" type="ORF">H4Q32_005783</name>
</gene>
<keyword evidence="2" id="KW-0732">Signal</keyword>
<name>A0ABQ8LQL6_LABRO</name>
<dbReference type="EMBL" id="JACTAM010000019">
    <property type="protein sequence ID" value="KAI2652546.1"/>
    <property type="molecule type" value="Genomic_DNA"/>
</dbReference>
<protein>
    <submittedName>
        <fullName evidence="3">L-fuculokinase</fullName>
    </submittedName>
</protein>
<sequence>MDSTYYLRFLFALFPAYATCLGNYEGRLPTANLQGVSAHTFPVIGPEVKQMGNLNNPVYISARLPHHRGTHGSYDAHTERLFTGSNVKSDSKDCQTSAKTDNQDNHMITYKPSASVPKYDLSGFGQPSVQYESHASADHFKNMQPGSQLASATSQSRSTLMRTLKVPEPNPLKSSRGESSFEVAKTVGSNEVFVVKPPKSTHGQMEFTSGVSRDPLVRGPISSLISHQHSSSQGTSNVQTASSSYGPFLRGVPVYSSMNSRKPPHSGLKYTEAKPSVVSSGPIFLVQGGVSAQGLGGFSGPPDSVKPPGVPSHVDPYQASQISRDTRLTSSSQSNSWNEPLQHSMSGTQHRPSSEPRKPSKSDCKDNVAQSSIVSSGGILLKAPESSQRNKLPPNYESTRPKFQQTYNIPGQPSQIFKPTYPSRSGAQRDATKSSIASSGAIHIIQAPANVQNRAEFNRPKVHQRFPERKVPFAPGQSAPQYQPFEANQNIRNVQPATSTYASSSQTGYQAVSSVKGTSYRQSSVPLKPSKSKLGFSATKPSIAGMNEINTVHVRPNKPLTSSFGSFQNQWASGDLSSGAFQSSHGQRPGQNVQKPVSSSAHCSTGVQSQDGTRLITAIPSGFGQGAIRRISPTRSSSYRQAEQVNSLDFLASKCEGTQNSPEGLDQQGQVRFQDVNPSI</sequence>
<feature type="compositionally biased region" description="Basic and acidic residues" evidence="1">
    <location>
        <begin position="352"/>
        <end position="366"/>
    </location>
</feature>
<feature type="region of interest" description="Disordered" evidence="1">
    <location>
        <begin position="575"/>
        <end position="609"/>
    </location>
</feature>
<comment type="caution">
    <text evidence="3">The sequence shown here is derived from an EMBL/GenBank/DDBJ whole genome shotgun (WGS) entry which is preliminary data.</text>
</comment>
<feature type="chain" id="PRO_5046226235" evidence="2">
    <location>
        <begin position="21"/>
        <end position="680"/>
    </location>
</feature>
<organism evidence="3 4">
    <name type="scientific">Labeo rohita</name>
    <name type="common">Indian major carp</name>
    <name type="synonym">Cyprinus rohita</name>
    <dbReference type="NCBI Taxonomy" id="84645"/>
    <lineage>
        <taxon>Eukaryota</taxon>
        <taxon>Metazoa</taxon>
        <taxon>Chordata</taxon>
        <taxon>Craniata</taxon>
        <taxon>Vertebrata</taxon>
        <taxon>Euteleostomi</taxon>
        <taxon>Actinopterygii</taxon>
        <taxon>Neopterygii</taxon>
        <taxon>Teleostei</taxon>
        <taxon>Ostariophysi</taxon>
        <taxon>Cypriniformes</taxon>
        <taxon>Cyprinidae</taxon>
        <taxon>Labeoninae</taxon>
        <taxon>Labeonini</taxon>
        <taxon>Labeo</taxon>
    </lineage>
</organism>
<keyword evidence="4" id="KW-1185">Reference proteome</keyword>
<feature type="region of interest" description="Disordered" evidence="1">
    <location>
        <begin position="656"/>
        <end position="680"/>
    </location>
</feature>
<evidence type="ECO:0000256" key="2">
    <source>
        <dbReference type="SAM" id="SignalP"/>
    </source>
</evidence>
<feature type="region of interest" description="Disordered" evidence="1">
    <location>
        <begin position="294"/>
        <end position="435"/>
    </location>
</feature>